<gene>
    <name evidence="5" type="primary">rpmC</name>
    <name evidence="7" type="ORF">A3G33_09160</name>
</gene>
<evidence type="ECO:0000256" key="5">
    <source>
        <dbReference type="HAMAP-Rule" id="MF_00374"/>
    </source>
</evidence>
<accession>A0A1G1L012</accession>
<dbReference type="Gene3D" id="1.10.287.310">
    <property type="match status" value="1"/>
</dbReference>
<protein>
    <recommendedName>
        <fullName evidence="4 5">Large ribosomal subunit protein uL29</fullName>
    </recommendedName>
</protein>
<evidence type="ECO:0000256" key="4">
    <source>
        <dbReference type="ARBA" id="ARBA00035204"/>
    </source>
</evidence>
<dbReference type="Pfam" id="PF00831">
    <property type="entry name" value="Ribosomal_L29"/>
    <property type="match status" value="1"/>
</dbReference>
<keyword evidence="6" id="KW-0175">Coiled coil</keyword>
<reference evidence="7 8" key="1">
    <citation type="journal article" date="2016" name="Nat. Commun.">
        <title>Thousands of microbial genomes shed light on interconnected biogeochemical processes in an aquifer system.</title>
        <authorList>
            <person name="Anantharaman K."/>
            <person name="Brown C.T."/>
            <person name="Hug L.A."/>
            <person name="Sharon I."/>
            <person name="Castelle C.J."/>
            <person name="Probst A.J."/>
            <person name="Thomas B.C."/>
            <person name="Singh A."/>
            <person name="Wilkins M.J."/>
            <person name="Karaoz U."/>
            <person name="Brodie E.L."/>
            <person name="Williams K.H."/>
            <person name="Hubbard S.S."/>
            <person name="Banfield J.F."/>
        </authorList>
    </citation>
    <scope>NUCLEOTIDE SEQUENCE [LARGE SCALE GENOMIC DNA]</scope>
</reference>
<dbReference type="EMBL" id="MHFR01000033">
    <property type="protein sequence ID" value="OGW98496.1"/>
    <property type="molecule type" value="Genomic_DNA"/>
</dbReference>
<evidence type="ECO:0000256" key="1">
    <source>
        <dbReference type="ARBA" id="ARBA00009254"/>
    </source>
</evidence>
<dbReference type="GO" id="GO:0006412">
    <property type="term" value="P:translation"/>
    <property type="evidence" value="ECO:0007669"/>
    <property type="project" value="UniProtKB-UniRule"/>
</dbReference>
<dbReference type="NCBIfam" id="TIGR00012">
    <property type="entry name" value="L29"/>
    <property type="match status" value="1"/>
</dbReference>
<evidence type="ECO:0000256" key="6">
    <source>
        <dbReference type="SAM" id="Coils"/>
    </source>
</evidence>
<dbReference type="CDD" id="cd00427">
    <property type="entry name" value="Ribosomal_L29_HIP"/>
    <property type="match status" value="1"/>
</dbReference>
<keyword evidence="2 5" id="KW-0689">Ribosomal protein</keyword>
<dbReference type="Proteomes" id="UP000178187">
    <property type="component" value="Unassembled WGS sequence"/>
</dbReference>
<comment type="similarity">
    <text evidence="1 5">Belongs to the universal ribosomal protein uL29 family.</text>
</comment>
<dbReference type="GO" id="GO:0005840">
    <property type="term" value="C:ribosome"/>
    <property type="evidence" value="ECO:0007669"/>
    <property type="project" value="UniProtKB-KW"/>
</dbReference>
<evidence type="ECO:0000313" key="7">
    <source>
        <dbReference type="EMBL" id="OGW98496.1"/>
    </source>
</evidence>
<dbReference type="GO" id="GO:0003735">
    <property type="term" value="F:structural constituent of ribosome"/>
    <property type="evidence" value="ECO:0007669"/>
    <property type="project" value="InterPro"/>
</dbReference>
<keyword evidence="3 5" id="KW-0687">Ribonucleoprotein</keyword>
<dbReference type="HAMAP" id="MF_00374">
    <property type="entry name" value="Ribosomal_uL29"/>
    <property type="match status" value="1"/>
</dbReference>
<evidence type="ECO:0000313" key="8">
    <source>
        <dbReference type="Proteomes" id="UP000178187"/>
    </source>
</evidence>
<dbReference type="AlphaFoldDB" id="A0A1G1L012"/>
<sequence>MKAKELKALSIDELEEKAQGLKKSLYQLRFDAKVSKLENVLKIRQTRRDLAKVLTVIRELELNKND</sequence>
<organism evidence="7 8">
    <name type="scientific">Candidatus Danuiimicrobium aquiferis</name>
    <dbReference type="NCBI Taxonomy" id="1801832"/>
    <lineage>
        <taxon>Bacteria</taxon>
        <taxon>Pseudomonadati</taxon>
        <taxon>Candidatus Omnitrophota</taxon>
        <taxon>Candidatus Danuiimicrobium</taxon>
    </lineage>
</organism>
<dbReference type="SUPFAM" id="SSF46561">
    <property type="entry name" value="Ribosomal protein L29 (L29p)"/>
    <property type="match status" value="1"/>
</dbReference>
<dbReference type="InterPro" id="IPR001854">
    <property type="entry name" value="Ribosomal_uL29"/>
</dbReference>
<comment type="caution">
    <text evidence="7">The sequence shown here is derived from an EMBL/GenBank/DDBJ whole genome shotgun (WGS) entry which is preliminary data.</text>
</comment>
<evidence type="ECO:0000256" key="2">
    <source>
        <dbReference type="ARBA" id="ARBA00022980"/>
    </source>
</evidence>
<feature type="coiled-coil region" evidence="6">
    <location>
        <begin position="11"/>
        <end position="63"/>
    </location>
</feature>
<proteinExistence type="inferred from homology"/>
<name>A0A1G1L012_9BACT</name>
<evidence type="ECO:0000256" key="3">
    <source>
        <dbReference type="ARBA" id="ARBA00023274"/>
    </source>
</evidence>
<dbReference type="InterPro" id="IPR036049">
    <property type="entry name" value="Ribosomal_uL29_sf"/>
</dbReference>
<dbReference type="GO" id="GO:1990904">
    <property type="term" value="C:ribonucleoprotein complex"/>
    <property type="evidence" value="ECO:0007669"/>
    <property type="project" value="UniProtKB-KW"/>
</dbReference>